<protein>
    <submittedName>
        <fullName evidence="1">Uncharacterized protein DUF3726</fullName>
    </submittedName>
</protein>
<comment type="caution">
    <text evidence="1">The sequence shown here is derived from an EMBL/GenBank/DDBJ whole genome shotgun (WGS) entry which is preliminary data.</text>
</comment>
<dbReference type="OrthoDB" id="8420038at2"/>
<gene>
    <name evidence="1" type="ORF">BC777_3705</name>
</gene>
<dbReference type="Proteomes" id="UP000228531">
    <property type="component" value="Unassembled WGS sequence"/>
</dbReference>
<dbReference type="InterPro" id="IPR022201">
    <property type="entry name" value="DUF3726"/>
</dbReference>
<name>A0A2M8W131_9RHOB</name>
<dbReference type="AlphaFoldDB" id="A0A2M8W131"/>
<organism evidence="1 2">
    <name type="scientific">Yoonia maricola</name>
    <dbReference type="NCBI Taxonomy" id="420999"/>
    <lineage>
        <taxon>Bacteria</taxon>
        <taxon>Pseudomonadati</taxon>
        <taxon>Pseudomonadota</taxon>
        <taxon>Alphaproteobacteria</taxon>
        <taxon>Rhodobacterales</taxon>
        <taxon>Paracoccaceae</taxon>
        <taxon>Yoonia</taxon>
    </lineage>
</organism>
<sequence length="172" mass="17786">MRALNEVEGLVKKAARGAGFPVGQSEDLGQVAAFLAGTGGSVAPVTTALQEPICEVDVRWRDNGVEVIQGPAALIAPIISDAFAMGRTTATLADLAHAPLVSAFLAHSGIAQRWDGPSVIPSDTTVLRPTCNAVTIPEADWQIWLELAGKTYVPETNASRLAGAGAGLTDND</sequence>
<proteinExistence type="predicted"/>
<reference evidence="1 2" key="1">
    <citation type="submission" date="2017-11" db="EMBL/GenBank/DDBJ databases">
        <title>Genomic Encyclopedia of Archaeal and Bacterial Type Strains, Phase II (KMG-II): From Individual Species to Whole Genera.</title>
        <authorList>
            <person name="Goeker M."/>
        </authorList>
    </citation>
    <scope>NUCLEOTIDE SEQUENCE [LARGE SCALE GENOMIC DNA]</scope>
    <source>
        <strain evidence="1 2">DSM 29128</strain>
    </source>
</reference>
<keyword evidence="2" id="KW-1185">Reference proteome</keyword>
<evidence type="ECO:0000313" key="2">
    <source>
        <dbReference type="Proteomes" id="UP000228531"/>
    </source>
</evidence>
<evidence type="ECO:0000313" key="1">
    <source>
        <dbReference type="EMBL" id="PJI84644.1"/>
    </source>
</evidence>
<dbReference type="EMBL" id="PGTY01000004">
    <property type="protein sequence ID" value="PJI84644.1"/>
    <property type="molecule type" value="Genomic_DNA"/>
</dbReference>
<dbReference type="RefSeq" id="WP_100369631.1">
    <property type="nucleotide sequence ID" value="NZ_PGTY01000004.1"/>
</dbReference>
<dbReference type="Pfam" id="PF12525">
    <property type="entry name" value="DUF3726"/>
    <property type="match status" value="1"/>
</dbReference>
<accession>A0A2M8W131</accession>